<proteinExistence type="inferred from homology"/>
<dbReference type="SUPFAM" id="SSF64518">
    <property type="entry name" value="Phase 1 flagellin"/>
    <property type="match status" value="1"/>
</dbReference>
<evidence type="ECO:0000313" key="5">
    <source>
        <dbReference type="EMBL" id="MCY6483664.1"/>
    </source>
</evidence>
<evidence type="ECO:0000256" key="2">
    <source>
        <dbReference type="ARBA" id="ARBA00005709"/>
    </source>
</evidence>
<dbReference type="Gene3D" id="6.10.10.10">
    <property type="entry name" value="Flagellar export chaperone, C-terminal domain"/>
    <property type="match status" value="1"/>
</dbReference>
<dbReference type="PANTHER" id="PTHR42792">
    <property type="entry name" value="FLAGELLIN"/>
    <property type="match status" value="1"/>
</dbReference>
<keyword evidence="6" id="KW-1185">Reference proteome</keyword>
<dbReference type="InterPro" id="IPR042187">
    <property type="entry name" value="Flagellin_C_sub2"/>
</dbReference>
<keyword evidence="5" id="KW-0966">Cell projection</keyword>
<evidence type="ECO:0000256" key="1">
    <source>
        <dbReference type="ARBA" id="ARBA00004365"/>
    </source>
</evidence>
<dbReference type="Gene3D" id="1.20.1330.10">
    <property type="entry name" value="f41 fragment of flagellin, N-terminal domain"/>
    <property type="match status" value="1"/>
</dbReference>
<dbReference type="EMBL" id="JAPQER010000002">
    <property type="protein sequence ID" value="MCY6483664.1"/>
    <property type="molecule type" value="Genomic_DNA"/>
</dbReference>
<evidence type="ECO:0000313" key="6">
    <source>
        <dbReference type="Proteomes" id="UP001078443"/>
    </source>
</evidence>
<name>A0ABT4CXD8_9CLOT</name>
<dbReference type="Pfam" id="PF00700">
    <property type="entry name" value="Flagellin_C"/>
    <property type="match status" value="1"/>
</dbReference>
<comment type="similarity">
    <text evidence="2">Belongs to the bacterial flagellin family.</text>
</comment>
<gene>
    <name evidence="5" type="ORF">OW763_04785</name>
</gene>
<protein>
    <submittedName>
        <fullName evidence="5">Flagellin</fullName>
    </submittedName>
</protein>
<evidence type="ECO:0000259" key="4">
    <source>
        <dbReference type="Pfam" id="PF00700"/>
    </source>
</evidence>
<accession>A0ABT4CXD8</accession>
<keyword evidence="5" id="KW-0282">Flagellum</keyword>
<dbReference type="PANTHER" id="PTHR42792:SF2">
    <property type="entry name" value="FLAGELLIN"/>
    <property type="match status" value="1"/>
</dbReference>
<evidence type="ECO:0000256" key="3">
    <source>
        <dbReference type="ARBA" id="ARBA00023143"/>
    </source>
</evidence>
<keyword evidence="5" id="KW-0969">Cilium</keyword>
<comment type="caution">
    <text evidence="5">The sequence shown here is derived from an EMBL/GenBank/DDBJ whole genome shotgun (WGS) entry which is preliminary data.</text>
</comment>
<sequence length="132" mass="14180">MRAKALGLTGTGAEFTVDAGVTDGTDSSGVENGLDVSNFENASKAITTLDEAINTVSDERSKLGAYQNRLEHTINNLSTSSENLTSAESRIRDVDMAKEMMTFSKENILQQAAQAMLAQAKQQPQGVLQLLR</sequence>
<reference evidence="5" key="1">
    <citation type="submission" date="2022-12" db="EMBL/GenBank/DDBJ databases">
        <authorList>
            <person name="Wang J."/>
        </authorList>
    </citation>
    <scope>NUCLEOTIDE SEQUENCE</scope>
    <source>
        <strain evidence="5">HY-45-18</strain>
    </source>
</reference>
<dbReference type="Proteomes" id="UP001078443">
    <property type="component" value="Unassembled WGS sequence"/>
</dbReference>
<feature type="domain" description="Flagellin C-terminal" evidence="4">
    <location>
        <begin position="47"/>
        <end position="131"/>
    </location>
</feature>
<dbReference type="InterPro" id="IPR001492">
    <property type="entry name" value="Flagellin"/>
</dbReference>
<keyword evidence="3" id="KW-0975">Bacterial flagellum</keyword>
<organism evidence="5 6">
    <name type="scientific">Clostridium aestuarii</name>
    <dbReference type="NCBI Taxonomy" id="338193"/>
    <lineage>
        <taxon>Bacteria</taxon>
        <taxon>Bacillati</taxon>
        <taxon>Bacillota</taxon>
        <taxon>Clostridia</taxon>
        <taxon>Eubacteriales</taxon>
        <taxon>Clostridiaceae</taxon>
        <taxon>Clostridium</taxon>
    </lineage>
</organism>
<dbReference type="InterPro" id="IPR046358">
    <property type="entry name" value="Flagellin_C"/>
</dbReference>
<comment type="subcellular location">
    <subcellularLocation>
        <location evidence="1">Bacterial flagellum</location>
    </subcellularLocation>
</comment>